<comment type="caution">
    <text evidence="1">The sequence shown here is derived from an EMBL/GenBank/DDBJ whole genome shotgun (WGS) entry which is preliminary data.</text>
</comment>
<dbReference type="AlphaFoldDB" id="A0A921QWI3"/>
<protein>
    <submittedName>
        <fullName evidence="1">Uncharacterized protein</fullName>
    </submittedName>
</protein>
<reference evidence="1" key="2">
    <citation type="submission" date="2020-10" db="EMBL/GenBank/DDBJ databases">
        <authorList>
            <person name="Cooper E.A."/>
            <person name="Brenton Z.W."/>
            <person name="Flinn B.S."/>
            <person name="Jenkins J."/>
            <person name="Shu S."/>
            <person name="Flowers D."/>
            <person name="Luo F."/>
            <person name="Wang Y."/>
            <person name="Xia P."/>
            <person name="Barry K."/>
            <person name="Daum C."/>
            <person name="Lipzen A."/>
            <person name="Yoshinaga Y."/>
            <person name="Schmutz J."/>
            <person name="Saski C."/>
            <person name="Vermerris W."/>
            <person name="Kresovich S."/>
        </authorList>
    </citation>
    <scope>NUCLEOTIDE SEQUENCE</scope>
</reference>
<name>A0A921QWI3_SORBI</name>
<sequence length="55" mass="6183">MNGLENAAGTYHTHVPKHIHTAHTYQNKHIISIFFPKPEGLQNNNSKGQTNSMLN</sequence>
<gene>
    <name evidence="1" type="ORF">BDA96_05G102300</name>
</gene>
<accession>A0A921QWI3</accession>
<evidence type="ECO:0000313" key="2">
    <source>
        <dbReference type="Proteomes" id="UP000807115"/>
    </source>
</evidence>
<dbReference type="EMBL" id="CM027684">
    <property type="protein sequence ID" value="KAG0529484.1"/>
    <property type="molecule type" value="Genomic_DNA"/>
</dbReference>
<organism evidence="1 2">
    <name type="scientific">Sorghum bicolor</name>
    <name type="common">Sorghum</name>
    <name type="synonym">Sorghum vulgare</name>
    <dbReference type="NCBI Taxonomy" id="4558"/>
    <lineage>
        <taxon>Eukaryota</taxon>
        <taxon>Viridiplantae</taxon>
        <taxon>Streptophyta</taxon>
        <taxon>Embryophyta</taxon>
        <taxon>Tracheophyta</taxon>
        <taxon>Spermatophyta</taxon>
        <taxon>Magnoliopsida</taxon>
        <taxon>Liliopsida</taxon>
        <taxon>Poales</taxon>
        <taxon>Poaceae</taxon>
        <taxon>PACMAD clade</taxon>
        <taxon>Panicoideae</taxon>
        <taxon>Andropogonodae</taxon>
        <taxon>Andropogoneae</taxon>
        <taxon>Sorghinae</taxon>
        <taxon>Sorghum</taxon>
    </lineage>
</organism>
<proteinExistence type="predicted"/>
<evidence type="ECO:0000313" key="1">
    <source>
        <dbReference type="EMBL" id="KAG0529484.1"/>
    </source>
</evidence>
<dbReference type="Proteomes" id="UP000807115">
    <property type="component" value="Chromosome 5"/>
</dbReference>
<reference evidence="1" key="1">
    <citation type="journal article" date="2019" name="BMC Genomics">
        <title>A new reference genome for Sorghum bicolor reveals high levels of sequence similarity between sweet and grain genotypes: implications for the genetics of sugar metabolism.</title>
        <authorList>
            <person name="Cooper E.A."/>
            <person name="Brenton Z.W."/>
            <person name="Flinn B.S."/>
            <person name="Jenkins J."/>
            <person name="Shu S."/>
            <person name="Flowers D."/>
            <person name="Luo F."/>
            <person name="Wang Y."/>
            <person name="Xia P."/>
            <person name="Barry K."/>
            <person name="Daum C."/>
            <person name="Lipzen A."/>
            <person name="Yoshinaga Y."/>
            <person name="Schmutz J."/>
            <person name="Saski C."/>
            <person name="Vermerris W."/>
            <person name="Kresovich S."/>
        </authorList>
    </citation>
    <scope>NUCLEOTIDE SEQUENCE</scope>
</reference>